<dbReference type="Pfam" id="PF02936">
    <property type="entry name" value="COX4"/>
    <property type="match status" value="1"/>
</dbReference>
<keyword evidence="8" id="KW-0560">Oxidoreductase</keyword>
<reference evidence="11 12" key="1">
    <citation type="journal article" date="2011" name="MBio">
        <title>Genome variation in Cryptococcus gattii, an emerging pathogen of immunocompetent hosts.</title>
        <authorList>
            <person name="D'Souza C.A."/>
            <person name="Kronstad J.W."/>
            <person name="Taylor G."/>
            <person name="Warren R."/>
            <person name="Yuen M."/>
            <person name="Hu G."/>
            <person name="Jung W.H."/>
            <person name="Sham A."/>
            <person name="Kidd S.E."/>
            <person name="Tangen K."/>
            <person name="Lee N."/>
            <person name="Zeilmaker T."/>
            <person name="Sawkins J."/>
            <person name="McVicker G."/>
            <person name="Shah S."/>
            <person name="Gnerre S."/>
            <person name="Griggs A."/>
            <person name="Zeng Q."/>
            <person name="Bartlett K."/>
            <person name="Li W."/>
            <person name="Wang X."/>
            <person name="Heitman J."/>
            <person name="Stajich J.E."/>
            <person name="Fraser J.A."/>
            <person name="Meyer W."/>
            <person name="Carter D."/>
            <person name="Schein J."/>
            <person name="Krzywinski M."/>
            <person name="Kwon-Chung K.J."/>
            <person name="Varma A."/>
            <person name="Wang J."/>
            <person name="Brunham R."/>
            <person name="Fyfe M."/>
            <person name="Ouellette B.F."/>
            <person name="Siddiqui A."/>
            <person name="Marra M."/>
            <person name="Jones S."/>
            <person name="Holt R."/>
            <person name="Birren B.W."/>
            <person name="Galagan J.E."/>
            <person name="Cuomo C.A."/>
        </authorList>
    </citation>
    <scope>NUCLEOTIDE SEQUENCE [LARGE SCALE GENOMIC DNA]</scope>
    <source>
        <strain evidence="11 12">R265</strain>
    </source>
</reference>
<dbReference type="Gene3D" id="1.10.442.10">
    <property type="entry name" value="Cytochrome c oxidase subunit IV"/>
    <property type="match status" value="1"/>
</dbReference>
<sequence length="167" mass="18228">MSILRLRSALAPLSARRFATAAPSVSVTSTRSNASAPVLGNIEASWKTLPAEEQYEVYQQLEQLQKKNWKELTIDEKKAAYFVAFGPHGPRTPANEPGHSLKVFVGVAGLVAVAYGVFAFARSQAAPPPRTMTTEYQEQMTEYMKSQNMNPISGVSSEGYKGKGMVQ</sequence>
<dbReference type="FunFam" id="1.10.442.10:FF:000002">
    <property type="entry name" value="Cytochrome c oxidase subunit V"/>
    <property type="match status" value="1"/>
</dbReference>
<dbReference type="HOGENOM" id="CLU_070101_3_0_1"/>
<dbReference type="GeneID" id="88179278"/>
<dbReference type="OMA" id="YVIHLFA"/>
<dbReference type="InterPro" id="IPR036639">
    <property type="entry name" value="Cyt_c_oxidase_su4_sf"/>
</dbReference>
<keyword evidence="12" id="KW-1185">Reference proteome</keyword>
<dbReference type="GO" id="GO:0016491">
    <property type="term" value="F:oxidoreductase activity"/>
    <property type="evidence" value="ECO:0007669"/>
    <property type="project" value="UniProtKB-KW"/>
</dbReference>
<accession>A0A095EIP7</accession>
<keyword evidence="7" id="KW-1133">Transmembrane helix</keyword>
<evidence type="ECO:0000256" key="10">
    <source>
        <dbReference type="ARBA" id="ARBA00023136"/>
    </source>
</evidence>
<organism evidence="11 12">
    <name type="scientific">Cryptococcus deuterogattii (strain R265)</name>
    <name type="common">Cryptococcus gattii VGII (strain R265)</name>
    <dbReference type="NCBI Taxonomy" id="294750"/>
    <lineage>
        <taxon>Eukaryota</taxon>
        <taxon>Fungi</taxon>
        <taxon>Dikarya</taxon>
        <taxon>Basidiomycota</taxon>
        <taxon>Agaricomycotina</taxon>
        <taxon>Tremellomycetes</taxon>
        <taxon>Tremellales</taxon>
        <taxon>Cryptococcaceae</taxon>
        <taxon>Cryptococcus</taxon>
        <taxon>Cryptococcus gattii species complex</taxon>
    </lineage>
</organism>
<dbReference type="PANTHER" id="PTHR10707">
    <property type="entry name" value="CYTOCHROME C OXIDASE SUBUNIT IV"/>
    <property type="match status" value="1"/>
</dbReference>
<evidence type="ECO:0000256" key="1">
    <source>
        <dbReference type="ARBA" id="ARBA00004434"/>
    </source>
</evidence>
<dbReference type="GO" id="GO:0045277">
    <property type="term" value="C:respiratory chain complex IV"/>
    <property type="evidence" value="ECO:0007669"/>
    <property type="project" value="InterPro"/>
</dbReference>
<keyword evidence="4" id="KW-0812">Transmembrane</keyword>
<evidence type="ECO:0000256" key="9">
    <source>
        <dbReference type="ARBA" id="ARBA00023128"/>
    </source>
</evidence>
<dbReference type="OrthoDB" id="186013at2759"/>
<evidence type="ECO:0000256" key="6">
    <source>
        <dbReference type="ARBA" id="ARBA00022946"/>
    </source>
</evidence>
<dbReference type="AlphaFoldDB" id="A0A095EIP7"/>
<dbReference type="VEuPathDB" id="FungiDB:CNBG_2961"/>
<comment type="pathway">
    <text evidence="2">Energy metabolism; oxidative phosphorylation.</text>
</comment>
<dbReference type="KEGG" id="cdeu:CNBG_2961"/>
<protein>
    <submittedName>
        <fullName evidence="11">Cytochrome c oxidase subunit 4</fullName>
    </submittedName>
</protein>
<evidence type="ECO:0000256" key="3">
    <source>
        <dbReference type="ARBA" id="ARBA00008135"/>
    </source>
</evidence>
<dbReference type="PANTHER" id="PTHR10707:SF10">
    <property type="entry name" value="CYTOCHROME C OXIDASE SUBUNIT 4"/>
    <property type="match status" value="1"/>
</dbReference>
<evidence type="ECO:0000256" key="8">
    <source>
        <dbReference type="ARBA" id="ARBA00023002"/>
    </source>
</evidence>
<dbReference type="GO" id="GO:0005743">
    <property type="term" value="C:mitochondrial inner membrane"/>
    <property type="evidence" value="ECO:0007669"/>
    <property type="project" value="UniProtKB-SubCell"/>
</dbReference>
<dbReference type="RefSeq" id="XP_062882959.1">
    <property type="nucleotide sequence ID" value="XM_063027004.1"/>
</dbReference>
<gene>
    <name evidence="11" type="ORF">CNBG_2961</name>
</gene>
<reference evidence="11 12" key="2">
    <citation type="journal article" date="2018" name="Proc. Natl. Acad. Sci.">
        <title>RNAi is a critical determinant of centromere evolution in closely related fungi.</title>
        <authorList>
            <person name="Yadav V."/>
            <person name="Sun S."/>
            <person name="Billmyre R.B."/>
            <person name="Thimmappa B.C."/>
            <person name="Shea T."/>
            <person name="Lintner R."/>
            <person name="Bakkeren G."/>
            <person name="Cuomo C.A."/>
            <person name="Heitman J."/>
            <person name="Sanyal K."/>
        </authorList>
    </citation>
    <scope>NUCLEOTIDE SEQUENCE [LARGE SCALE GENOMIC DNA]</scope>
    <source>
        <strain evidence="11 12">R265</strain>
    </source>
</reference>
<keyword evidence="6" id="KW-0809">Transit peptide</keyword>
<dbReference type="CDD" id="cd00922">
    <property type="entry name" value="Cyt_c_Oxidase_IV"/>
    <property type="match status" value="1"/>
</dbReference>
<dbReference type="InterPro" id="IPR004203">
    <property type="entry name" value="Cyt_c_oxidase_su4_fam"/>
</dbReference>
<evidence type="ECO:0000256" key="7">
    <source>
        <dbReference type="ARBA" id="ARBA00022989"/>
    </source>
</evidence>
<dbReference type="SUPFAM" id="SSF81406">
    <property type="entry name" value="Mitochondrial cytochrome c oxidase subunit IV"/>
    <property type="match status" value="1"/>
</dbReference>
<keyword evidence="9" id="KW-0496">Mitochondrion</keyword>
<keyword evidence="10" id="KW-0472">Membrane</keyword>
<name>A0A095EIP7_CRYD2</name>
<evidence type="ECO:0000256" key="2">
    <source>
        <dbReference type="ARBA" id="ARBA00004673"/>
    </source>
</evidence>
<comment type="subcellular location">
    <subcellularLocation>
        <location evidence="1">Mitochondrion inner membrane</location>
        <topology evidence="1">Single-pass membrane protein</topology>
    </subcellularLocation>
</comment>
<evidence type="ECO:0000256" key="4">
    <source>
        <dbReference type="ARBA" id="ARBA00022692"/>
    </source>
</evidence>
<keyword evidence="5" id="KW-0999">Mitochondrion inner membrane</keyword>
<dbReference type="EMBL" id="CP025759">
    <property type="protein sequence ID" value="KGB77123.1"/>
    <property type="molecule type" value="Genomic_DNA"/>
</dbReference>
<dbReference type="Proteomes" id="UP000029445">
    <property type="component" value="Chromosome 1"/>
</dbReference>
<comment type="similarity">
    <text evidence="3">Belongs to the cytochrome c oxidase IV family.</text>
</comment>
<evidence type="ECO:0000313" key="12">
    <source>
        <dbReference type="Proteomes" id="UP000029445"/>
    </source>
</evidence>
<evidence type="ECO:0000313" key="11">
    <source>
        <dbReference type="EMBL" id="KGB77123.1"/>
    </source>
</evidence>
<evidence type="ECO:0000256" key="5">
    <source>
        <dbReference type="ARBA" id="ARBA00022792"/>
    </source>
</evidence>
<dbReference type="GO" id="GO:0006123">
    <property type="term" value="P:mitochondrial electron transport, cytochrome c to oxygen"/>
    <property type="evidence" value="ECO:0007669"/>
    <property type="project" value="InterPro"/>
</dbReference>
<proteinExistence type="inferred from homology"/>
<dbReference type="STRING" id="294750.A0A095EIP7"/>